<evidence type="ECO:0000256" key="1">
    <source>
        <dbReference type="ARBA" id="ARBA00022692"/>
    </source>
</evidence>
<keyword evidence="3 4" id="KW-0472">Membrane</keyword>
<accession>A0ABT4W5M0</accession>
<dbReference type="InterPro" id="IPR011701">
    <property type="entry name" value="MFS"/>
</dbReference>
<proteinExistence type="predicted"/>
<keyword evidence="1 4" id="KW-0812">Transmembrane</keyword>
<evidence type="ECO:0000313" key="6">
    <source>
        <dbReference type="EMBL" id="MDA5095805.1"/>
    </source>
</evidence>
<keyword evidence="7" id="KW-1185">Reference proteome</keyword>
<comment type="caution">
    <text evidence="6">The sequence shown here is derived from an EMBL/GenBank/DDBJ whole genome shotgun (WGS) entry which is preliminary data.</text>
</comment>
<feature type="transmembrane region" description="Helical" evidence="4">
    <location>
        <begin position="49"/>
        <end position="68"/>
    </location>
</feature>
<name>A0ABT4W5M0_9RHOB</name>
<dbReference type="Gene3D" id="1.20.1250.20">
    <property type="entry name" value="MFS general substrate transporter like domains"/>
    <property type="match status" value="1"/>
</dbReference>
<feature type="transmembrane region" description="Helical" evidence="4">
    <location>
        <begin position="104"/>
        <end position="127"/>
    </location>
</feature>
<evidence type="ECO:0000313" key="7">
    <source>
        <dbReference type="Proteomes" id="UP001528040"/>
    </source>
</evidence>
<dbReference type="PROSITE" id="PS50850">
    <property type="entry name" value="MFS"/>
    <property type="match status" value="1"/>
</dbReference>
<dbReference type="RefSeq" id="WP_271055515.1">
    <property type="nucleotide sequence ID" value="NZ_JAQIIO010000016.1"/>
</dbReference>
<dbReference type="InterPro" id="IPR036259">
    <property type="entry name" value="MFS_trans_sf"/>
</dbReference>
<evidence type="ECO:0000256" key="3">
    <source>
        <dbReference type="ARBA" id="ARBA00023136"/>
    </source>
</evidence>
<gene>
    <name evidence="6" type="ORF">O2N63_17070</name>
</gene>
<feature type="non-terminal residue" evidence="6">
    <location>
        <position position="177"/>
    </location>
</feature>
<protein>
    <submittedName>
        <fullName evidence="6">MFS transporter</fullName>
    </submittedName>
</protein>
<dbReference type="InterPro" id="IPR050327">
    <property type="entry name" value="Proton-linked_MCT"/>
</dbReference>
<dbReference type="PANTHER" id="PTHR11360">
    <property type="entry name" value="MONOCARBOXYLATE TRANSPORTER"/>
    <property type="match status" value="1"/>
</dbReference>
<feature type="domain" description="Major facilitator superfamily (MFS) profile" evidence="5">
    <location>
        <begin position="11"/>
        <end position="177"/>
    </location>
</feature>
<feature type="transmembrane region" description="Helical" evidence="4">
    <location>
        <begin position="12"/>
        <end position="37"/>
    </location>
</feature>
<evidence type="ECO:0000256" key="2">
    <source>
        <dbReference type="ARBA" id="ARBA00022989"/>
    </source>
</evidence>
<dbReference type="Proteomes" id="UP001528040">
    <property type="component" value="Unassembled WGS sequence"/>
</dbReference>
<feature type="transmembrane region" description="Helical" evidence="4">
    <location>
        <begin position="80"/>
        <end position="98"/>
    </location>
</feature>
<dbReference type="EMBL" id="JAQIIO010000016">
    <property type="protein sequence ID" value="MDA5095805.1"/>
    <property type="molecule type" value="Genomic_DNA"/>
</dbReference>
<reference evidence="6 7" key="1">
    <citation type="submission" date="2023-01" db="EMBL/GenBank/DDBJ databases">
        <authorList>
            <person name="Yoon J.-W."/>
        </authorList>
    </citation>
    <scope>NUCLEOTIDE SEQUENCE [LARGE SCALE GENOMIC DNA]</scope>
    <source>
        <strain evidence="6 7">KMU-50</strain>
    </source>
</reference>
<organism evidence="6 7">
    <name type="scientific">Aliiroseovarius salicola</name>
    <dbReference type="NCBI Taxonomy" id="3009082"/>
    <lineage>
        <taxon>Bacteria</taxon>
        <taxon>Pseudomonadati</taxon>
        <taxon>Pseudomonadota</taxon>
        <taxon>Alphaproteobacteria</taxon>
        <taxon>Rhodobacterales</taxon>
        <taxon>Paracoccaceae</taxon>
        <taxon>Aliiroseovarius</taxon>
    </lineage>
</organism>
<evidence type="ECO:0000259" key="5">
    <source>
        <dbReference type="PROSITE" id="PS50850"/>
    </source>
</evidence>
<sequence>MDAQTDPQQNVTAAIIAGCIVAFVGFGFAATFGVFLRPMSEDLGWGREVFSLSLAIQALCWGIAQPLAGMVADRYGTARVLAFGAIVSALGFFLRGALIDPAVFIASGVIVGVGTGACSFPVVIVALGKVVSARQRSFVLGLGTAAASTGMFVAAPLSSLLLALLGWQTSILVIAAS</sequence>
<feature type="transmembrane region" description="Helical" evidence="4">
    <location>
        <begin position="139"/>
        <end position="167"/>
    </location>
</feature>
<evidence type="ECO:0000256" key="4">
    <source>
        <dbReference type="SAM" id="Phobius"/>
    </source>
</evidence>
<keyword evidence="2 4" id="KW-1133">Transmembrane helix</keyword>
<dbReference type="PANTHER" id="PTHR11360:SF284">
    <property type="entry name" value="EG:103B4.3 PROTEIN-RELATED"/>
    <property type="match status" value="1"/>
</dbReference>
<dbReference type="Pfam" id="PF07690">
    <property type="entry name" value="MFS_1"/>
    <property type="match status" value="1"/>
</dbReference>
<dbReference type="InterPro" id="IPR020846">
    <property type="entry name" value="MFS_dom"/>
</dbReference>
<dbReference type="SUPFAM" id="SSF103473">
    <property type="entry name" value="MFS general substrate transporter"/>
    <property type="match status" value="1"/>
</dbReference>